<dbReference type="Proteomes" id="UP000198902">
    <property type="component" value="Unassembled WGS sequence"/>
</dbReference>
<dbReference type="InterPro" id="IPR012349">
    <property type="entry name" value="Split_barrel_FMN-bd"/>
</dbReference>
<dbReference type="EMBL" id="CSTE01000002">
    <property type="protein sequence ID" value="CQR50390.1"/>
    <property type="molecule type" value="Genomic_DNA"/>
</dbReference>
<accession>A0A0D6JS33</accession>
<dbReference type="Gene3D" id="2.30.110.10">
    <property type="entry name" value="Electron Transport, Fmn-binding Protein, Chain A"/>
    <property type="match status" value="1"/>
</dbReference>
<evidence type="ECO:0000313" key="2">
    <source>
        <dbReference type="Proteomes" id="UP000198902"/>
    </source>
</evidence>
<dbReference type="AlphaFoldDB" id="A0A0D6JS33"/>
<dbReference type="RefSeq" id="WP_089778433.1">
    <property type="nucleotide sequence ID" value="NZ_CABLRR010000002.1"/>
</dbReference>
<proteinExistence type="predicted"/>
<evidence type="ECO:0000313" key="1">
    <source>
        <dbReference type="EMBL" id="CQR50390.1"/>
    </source>
</evidence>
<name>A0A0D6JS33_9EURY</name>
<protein>
    <recommendedName>
        <fullName evidence="3">DUF385 domain-containing protein</fullName>
    </recommendedName>
</protein>
<dbReference type="OrthoDB" id="350853at2157"/>
<evidence type="ECO:0008006" key="3">
    <source>
        <dbReference type="Google" id="ProtNLM"/>
    </source>
</evidence>
<reference evidence="2" key="1">
    <citation type="submission" date="2015-03" db="EMBL/GenBank/DDBJ databases">
        <authorList>
            <person name="Urmite Genomes"/>
        </authorList>
    </citation>
    <scope>NUCLEOTIDE SEQUENCE [LARGE SCALE GENOMIC DNA]</scope>
    <source>
        <strain evidence="2">Arc-Hr</strain>
    </source>
</reference>
<gene>
    <name evidence="1" type="ORF">BN996_01870</name>
</gene>
<organism evidence="1 2">
    <name type="scientific">Haloferax massiliensis</name>
    <dbReference type="NCBI Taxonomy" id="1476858"/>
    <lineage>
        <taxon>Archaea</taxon>
        <taxon>Methanobacteriati</taxon>
        <taxon>Methanobacteriota</taxon>
        <taxon>Stenosarchaea group</taxon>
        <taxon>Halobacteria</taxon>
        <taxon>Halobacteriales</taxon>
        <taxon>Haloferacaceae</taxon>
        <taxon>Haloferax</taxon>
    </lineage>
</organism>
<sequence>MSPTAVVAATAAVAPAVARVSDAQRTLEQRFANPFLRRVLRSPLHRLASRWFVLVSYVGPKSGRRYTFPVAYAVAGGGIVAVTPEAESNWWKNFRRPMACRLWYRGRRREATGEVVTGEFAADLLDRYAAAHGLLARELGISEDGGSRVAGDEAARDDLAVVLFRFD</sequence>
<keyword evidence="2" id="KW-1185">Reference proteome</keyword>